<comment type="caution">
    <text evidence="22">The sequence shown here is derived from an EMBL/GenBank/DDBJ whole genome shotgun (WGS) entry which is preliminary data.</text>
</comment>
<evidence type="ECO:0000256" key="13">
    <source>
        <dbReference type="ARBA" id="ARBA00023211"/>
    </source>
</evidence>
<dbReference type="PROSITE" id="PS51327">
    <property type="entry name" value="DICER_DSRBF"/>
    <property type="match status" value="1"/>
</dbReference>
<feature type="domain" description="Dicer dsRNA-binding fold" evidence="21">
    <location>
        <begin position="614"/>
        <end position="707"/>
    </location>
</feature>
<keyword evidence="4" id="KW-0479">Metal-binding</keyword>
<evidence type="ECO:0000259" key="19">
    <source>
        <dbReference type="PROSITE" id="PS51192"/>
    </source>
</evidence>
<evidence type="ECO:0000256" key="11">
    <source>
        <dbReference type="ARBA" id="ARBA00022884"/>
    </source>
</evidence>
<evidence type="ECO:0000256" key="16">
    <source>
        <dbReference type="SAM" id="MobiDB-lite"/>
    </source>
</evidence>
<evidence type="ECO:0000313" key="22">
    <source>
        <dbReference type="EMBL" id="PGH14756.1"/>
    </source>
</evidence>
<dbReference type="GO" id="GO:0003723">
    <property type="term" value="F:RNA binding"/>
    <property type="evidence" value="ECO:0007669"/>
    <property type="project" value="UniProtKB-UniRule"/>
</dbReference>
<keyword evidence="3" id="KW-0930">Antiviral protein</keyword>
<keyword evidence="8" id="KW-0347">Helicase</keyword>
<dbReference type="CDD" id="cd18034">
    <property type="entry name" value="DEXHc_dicer"/>
    <property type="match status" value="1"/>
</dbReference>
<dbReference type="InterPro" id="IPR000999">
    <property type="entry name" value="RNase_III_dom"/>
</dbReference>
<evidence type="ECO:0000256" key="4">
    <source>
        <dbReference type="ARBA" id="ARBA00022723"/>
    </source>
</evidence>
<dbReference type="InterPro" id="IPR001650">
    <property type="entry name" value="Helicase_C-like"/>
</dbReference>
<evidence type="ECO:0000256" key="1">
    <source>
        <dbReference type="ARBA" id="ARBA00001936"/>
    </source>
</evidence>
<dbReference type="PANTHER" id="PTHR14950">
    <property type="entry name" value="DICER-RELATED"/>
    <property type="match status" value="1"/>
</dbReference>
<dbReference type="InterPro" id="IPR027417">
    <property type="entry name" value="P-loop_NTPase"/>
</dbReference>
<dbReference type="GO" id="GO:0030422">
    <property type="term" value="P:siRNA processing"/>
    <property type="evidence" value="ECO:0007669"/>
    <property type="project" value="TreeGrafter"/>
</dbReference>
<evidence type="ECO:0000256" key="9">
    <source>
        <dbReference type="ARBA" id="ARBA00022840"/>
    </source>
</evidence>
<dbReference type="Pfam" id="PF00035">
    <property type="entry name" value="dsrm"/>
    <property type="match status" value="1"/>
</dbReference>
<comment type="similarity">
    <text evidence="15">Belongs to the helicase family. Dicer subfamily.</text>
</comment>
<evidence type="ECO:0000256" key="10">
    <source>
        <dbReference type="ARBA" id="ARBA00022842"/>
    </source>
</evidence>
<dbReference type="Pfam" id="PF03368">
    <property type="entry name" value="Dicer_dimer"/>
    <property type="match status" value="1"/>
</dbReference>
<keyword evidence="6" id="KW-0547">Nucleotide-binding</keyword>
<dbReference type="Gene3D" id="1.10.1520.10">
    <property type="entry name" value="Ribonuclease III domain"/>
    <property type="match status" value="2"/>
</dbReference>
<dbReference type="OrthoDB" id="416741at2759"/>
<dbReference type="GO" id="GO:0004386">
    <property type="term" value="F:helicase activity"/>
    <property type="evidence" value="ECO:0007669"/>
    <property type="project" value="UniProtKB-KW"/>
</dbReference>
<evidence type="ECO:0000259" key="18">
    <source>
        <dbReference type="PROSITE" id="PS50142"/>
    </source>
</evidence>
<evidence type="ECO:0000256" key="12">
    <source>
        <dbReference type="ARBA" id="ARBA00023118"/>
    </source>
</evidence>
<accession>A0A2B7XZV7</accession>
<dbReference type="GO" id="GO:0005737">
    <property type="term" value="C:cytoplasm"/>
    <property type="evidence" value="ECO:0007669"/>
    <property type="project" value="TreeGrafter"/>
</dbReference>
<feature type="compositionally biased region" description="Basic and acidic residues" evidence="16">
    <location>
        <begin position="20"/>
        <end position="35"/>
    </location>
</feature>
<dbReference type="InterPro" id="IPR011545">
    <property type="entry name" value="DEAD/DEAH_box_helicase_dom"/>
</dbReference>
<dbReference type="InterPro" id="IPR038248">
    <property type="entry name" value="Dicer_dimer_sf"/>
</dbReference>
<dbReference type="STRING" id="1447883.A0A2B7XZV7"/>
<keyword evidence="13" id="KW-0464">Manganese</keyword>
<dbReference type="PROSITE" id="PS51194">
    <property type="entry name" value="HELICASE_CTER"/>
    <property type="match status" value="1"/>
</dbReference>
<feature type="region of interest" description="Disordered" evidence="16">
    <location>
        <begin position="1"/>
        <end position="41"/>
    </location>
</feature>
<feature type="domain" description="DRBM" evidence="17">
    <location>
        <begin position="1422"/>
        <end position="1469"/>
    </location>
</feature>
<dbReference type="SUPFAM" id="SSF54768">
    <property type="entry name" value="dsRNA-binding domain-like"/>
    <property type="match status" value="1"/>
</dbReference>
<evidence type="ECO:0000256" key="5">
    <source>
        <dbReference type="ARBA" id="ARBA00022737"/>
    </source>
</evidence>
<reference evidence="22 23" key="1">
    <citation type="submission" date="2017-10" db="EMBL/GenBank/DDBJ databases">
        <title>Comparative genomics in systemic dimorphic fungi from Ajellomycetaceae.</title>
        <authorList>
            <person name="Munoz J.F."/>
            <person name="Mcewen J.G."/>
            <person name="Clay O.K."/>
            <person name="Cuomo C.A."/>
        </authorList>
    </citation>
    <scope>NUCLEOTIDE SEQUENCE [LARGE SCALE GENOMIC DNA]</scope>
    <source>
        <strain evidence="22 23">UAMH7299</strain>
    </source>
</reference>
<dbReference type="SMART" id="SM00535">
    <property type="entry name" value="RIBOc"/>
    <property type="match status" value="2"/>
</dbReference>
<dbReference type="Pfam" id="PF00270">
    <property type="entry name" value="DEAD"/>
    <property type="match status" value="1"/>
</dbReference>
<keyword evidence="23" id="KW-1185">Reference proteome</keyword>
<dbReference type="PROSITE" id="PS50137">
    <property type="entry name" value="DS_RBD"/>
    <property type="match status" value="1"/>
</dbReference>
<protein>
    <recommendedName>
        <fullName evidence="24">Dicer-like protein 2</fullName>
    </recommendedName>
</protein>
<evidence type="ECO:0000313" key="23">
    <source>
        <dbReference type="Proteomes" id="UP000224634"/>
    </source>
</evidence>
<dbReference type="InterPro" id="IPR005034">
    <property type="entry name" value="Dicer_dimerisation"/>
</dbReference>
<dbReference type="SMART" id="SM00487">
    <property type="entry name" value="DEXDc"/>
    <property type="match status" value="1"/>
</dbReference>
<feature type="domain" description="RNase III" evidence="18">
    <location>
        <begin position="1164"/>
        <end position="1355"/>
    </location>
</feature>
<evidence type="ECO:0000256" key="2">
    <source>
        <dbReference type="ARBA" id="ARBA00001946"/>
    </source>
</evidence>
<dbReference type="InterPro" id="IPR014720">
    <property type="entry name" value="dsRBD_dom"/>
</dbReference>
<comment type="function">
    <text evidence="14">Dicer-like endonuclease involved in cleaving double-stranded RNA in the RNA interference (RNAi) pathway. Produces 21 to 25 bp dsRNAs (siRNAs) which target the selective destruction of homologous RNAs leading to sequence-specific suppression of gene expression, called post-transcriptional gene silencing (PTGS). Part of a broad host defense response against viral infection and transposons.</text>
</comment>
<dbReference type="GO" id="GO:0005524">
    <property type="term" value="F:ATP binding"/>
    <property type="evidence" value="ECO:0007669"/>
    <property type="project" value="UniProtKB-KW"/>
</dbReference>
<dbReference type="Proteomes" id="UP000224634">
    <property type="component" value="Unassembled WGS sequence"/>
</dbReference>
<dbReference type="CDD" id="cd00593">
    <property type="entry name" value="RIBOc"/>
    <property type="match status" value="2"/>
</dbReference>
<comment type="cofactor">
    <cofactor evidence="2">
        <name>Mg(2+)</name>
        <dbReference type="ChEBI" id="CHEBI:18420"/>
    </cofactor>
</comment>
<dbReference type="SUPFAM" id="SSF52540">
    <property type="entry name" value="P-loop containing nucleoside triphosphate hydrolases"/>
    <property type="match status" value="1"/>
</dbReference>
<dbReference type="InterPro" id="IPR014001">
    <property type="entry name" value="Helicase_ATP-bd"/>
</dbReference>
<dbReference type="GO" id="GO:0051607">
    <property type="term" value="P:defense response to virus"/>
    <property type="evidence" value="ECO:0007669"/>
    <property type="project" value="UniProtKB-KW"/>
</dbReference>
<dbReference type="SUPFAM" id="SSF69065">
    <property type="entry name" value="RNase III domain-like"/>
    <property type="match status" value="2"/>
</dbReference>
<name>A0A2B7XZV7_POLH7</name>
<dbReference type="InterPro" id="IPR036389">
    <property type="entry name" value="RNase_III_sf"/>
</dbReference>
<dbReference type="GO" id="GO:0004525">
    <property type="term" value="F:ribonuclease III activity"/>
    <property type="evidence" value="ECO:0007669"/>
    <property type="project" value="InterPro"/>
</dbReference>
<evidence type="ECO:0000259" key="21">
    <source>
        <dbReference type="PROSITE" id="PS51327"/>
    </source>
</evidence>
<keyword evidence="11 15" id="KW-0694">RNA-binding</keyword>
<dbReference type="EMBL" id="PDNA01000090">
    <property type="protein sequence ID" value="PGH14756.1"/>
    <property type="molecule type" value="Genomic_DNA"/>
</dbReference>
<evidence type="ECO:0000256" key="14">
    <source>
        <dbReference type="ARBA" id="ARBA00025403"/>
    </source>
</evidence>
<sequence length="1497" mass="168952">MSSSSSLPAVERRSPKRQKTGVDSRYLSRNEDGRNENGAGVLEPMLKPRAYQEEMLAESLRQNIIIAMDTGSGKTQIAILRIREELARCPKHKLVWFTVPTVALAQQQYDVISKQLPAFQTRMLSGADDLDHWSTQKIWDDILHNIRIVVSTPQVLLDALEHGFVTLKRIALLVFDEGELDEPRNTTVPLRIVWLTSIPPAHHCQRSAPANRIMQQHYHEHLQRFGFTEDLPHILGLTASPVTKSKDLETIEKNLNAVCKTPKRYREEMLRFVHRPELCRVVVQGNTHEYSLTVKGLSKVPDGLDLNADPLVKRYKNRTDPKSSMKLSKAITTGKTPCSSQLRTFANRAQVIHDELGPWAADAFAAKCIDRHASKHRNNYDSYMSDWNMDDAKYISGALSKVPVASADHAWNSEPGLISEKVEKLIDLLQAESSPDFTGIIFAQQRATVLMLARLLSLHPSTRDKFRIGPFVGGSDNRTSNIYELNDLRSQKDTTDDLRTGKKNLVIATSVLEEGIDVSACHLVVCFDRLTNLRSFIQRRGRARKQGSKFVIFMDETDQESLKKWTEMEKVMKDMYADEMRDLAHIQEREAIEEFSNASFRIESTEALLNFDNARPYLEHFCDTLSCDFTDSRPDFIVYEDETGMFSAKVILPNVLDPRLREFHSSSAWLTEKMAQRDAAFQAYLKLHEAGMVNENLLPVHTRREDRSTEDMEKRSSFACTNPWYRIATLWQDAASLHQSIIEVTSGSSAVLPQMRVVLPVAVPCEMSFKLFWNAETTYTVRLTPECRSSFPADLTALAVEATHILLSSVFSSRMDSDRRDYGCLFFPDACRTTESIQDWCDSVRGTIPAHDIEFYDSTRLQTVGLVRRLDKQTRPWVPEMCLWKSPELEDSYAANGEHDMQVEEPELLHVEGTVLPKRTDFLHPVMTSNSDSLPLAHTAKKCRPARDCSVDKLPSKYTRFAVFIPSIIHRLETLLLAEMLATSILAPVRFKNLKLIITAISASSAREDDNYQRIEFLGDSLLSLHTSLQLAATNPLWHEGLLSTAKDRVVSNARLSRAAIETGLNKFIVSKVFTGIKWRPSYNKDLIEQHDKDVPERDLSTKTLADVVEALVGAATIDGGKQKATECLRVFLPEVRWLPFAERVNLLYEIAPEIDESAPSDMLSDIEKLIGYTFTKKSLLVEAFTHPSSTGTTRSYQRLEFMGDAILDHIIAQVLYDAPRELPHYHMHLIRSALSNANYLAFLCLNTSMEELRGEIAAPSKVSNHNHRQKTEVRTTVTTQTIYLWQFMRHSAAWDIIDAQQQAFTQYIALRDDIHAALNYASTFPWALLSRLSAQKFFSDLIESLVAAIFLDSQGSVELCTAFLDRIGLSKTLNRLISEEGIDAMHPKERLGVEAGTLKVNYVTNPVNGGNGTGDEDEDEDEEGEAKARCFRCEVFIGGERIAESVGGRSKTEAHTLAAEAALEVFRGRKSLVDQAAVEQEEDMVDAVIDDVIVMA</sequence>
<evidence type="ECO:0000259" key="20">
    <source>
        <dbReference type="PROSITE" id="PS51194"/>
    </source>
</evidence>
<keyword evidence="9" id="KW-0067">ATP-binding</keyword>
<gene>
    <name evidence="22" type="ORF">AJ80_05800</name>
</gene>
<evidence type="ECO:0000256" key="8">
    <source>
        <dbReference type="ARBA" id="ARBA00022806"/>
    </source>
</evidence>
<dbReference type="SMART" id="SM00490">
    <property type="entry name" value="HELICc"/>
    <property type="match status" value="1"/>
</dbReference>
<evidence type="ECO:0000256" key="3">
    <source>
        <dbReference type="ARBA" id="ARBA00022721"/>
    </source>
</evidence>
<keyword evidence="5" id="KW-0677">Repeat</keyword>
<keyword evidence="12" id="KW-0051">Antiviral defense</keyword>
<dbReference type="Gene3D" id="3.40.50.300">
    <property type="entry name" value="P-loop containing nucleotide triphosphate hydrolases"/>
    <property type="match status" value="2"/>
</dbReference>
<dbReference type="Pfam" id="PF00636">
    <property type="entry name" value="Ribonuclease_3"/>
    <property type="match status" value="2"/>
</dbReference>
<dbReference type="GO" id="GO:0005634">
    <property type="term" value="C:nucleus"/>
    <property type="evidence" value="ECO:0007669"/>
    <property type="project" value="TreeGrafter"/>
</dbReference>
<evidence type="ECO:0000256" key="6">
    <source>
        <dbReference type="ARBA" id="ARBA00022741"/>
    </source>
</evidence>
<dbReference type="Gene3D" id="3.30.160.20">
    <property type="match status" value="1"/>
</dbReference>
<dbReference type="GO" id="GO:0050688">
    <property type="term" value="P:regulation of defense response to virus"/>
    <property type="evidence" value="ECO:0007669"/>
    <property type="project" value="UniProtKB-KW"/>
</dbReference>
<dbReference type="Gene3D" id="3.30.160.380">
    <property type="entry name" value="Dicer dimerisation domain"/>
    <property type="match status" value="1"/>
</dbReference>
<organism evidence="22 23">
    <name type="scientific">Polytolypa hystricis (strain UAMH7299)</name>
    <dbReference type="NCBI Taxonomy" id="1447883"/>
    <lineage>
        <taxon>Eukaryota</taxon>
        <taxon>Fungi</taxon>
        <taxon>Dikarya</taxon>
        <taxon>Ascomycota</taxon>
        <taxon>Pezizomycotina</taxon>
        <taxon>Eurotiomycetes</taxon>
        <taxon>Eurotiomycetidae</taxon>
        <taxon>Onygenales</taxon>
        <taxon>Onygenales incertae sedis</taxon>
        <taxon>Polytolypa</taxon>
    </lineage>
</organism>
<feature type="domain" description="Helicase C-terminal" evidence="20">
    <location>
        <begin position="421"/>
        <end position="584"/>
    </location>
</feature>
<dbReference type="PANTHER" id="PTHR14950:SF37">
    <property type="entry name" value="ENDORIBONUCLEASE DICER"/>
    <property type="match status" value="1"/>
</dbReference>
<dbReference type="CDD" id="cd18802">
    <property type="entry name" value="SF2_C_dicer"/>
    <property type="match status" value="1"/>
</dbReference>
<feature type="domain" description="RNase III" evidence="18">
    <location>
        <begin position="989"/>
        <end position="1121"/>
    </location>
</feature>
<dbReference type="Pfam" id="PF00271">
    <property type="entry name" value="Helicase_C"/>
    <property type="match status" value="1"/>
</dbReference>
<proteinExistence type="inferred from homology"/>
<evidence type="ECO:0000256" key="7">
    <source>
        <dbReference type="ARBA" id="ARBA00022801"/>
    </source>
</evidence>
<dbReference type="PROSITE" id="PS50142">
    <property type="entry name" value="RNASE_3_2"/>
    <property type="match status" value="2"/>
</dbReference>
<dbReference type="PROSITE" id="PS51192">
    <property type="entry name" value="HELICASE_ATP_BIND_1"/>
    <property type="match status" value="1"/>
</dbReference>
<comment type="cofactor">
    <cofactor evidence="1">
        <name>Mn(2+)</name>
        <dbReference type="ChEBI" id="CHEBI:29035"/>
    </cofactor>
</comment>
<feature type="domain" description="Helicase ATP-binding" evidence="19">
    <location>
        <begin position="55"/>
        <end position="259"/>
    </location>
</feature>
<dbReference type="GO" id="GO:0046872">
    <property type="term" value="F:metal ion binding"/>
    <property type="evidence" value="ECO:0007669"/>
    <property type="project" value="UniProtKB-KW"/>
</dbReference>
<keyword evidence="7" id="KW-0378">Hydrolase</keyword>
<evidence type="ECO:0000256" key="15">
    <source>
        <dbReference type="PROSITE-ProRule" id="PRU00657"/>
    </source>
</evidence>
<evidence type="ECO:0008006" key="24">
    <source>
        <dbReference type="Google" id="ProtNLM"/>
    </source>
</evidence>
<keyword evidence="10" id="KW-0460">Magnesium</keyword>
<evidence type="ECO:0000259" key="17">
    <source>
        <dbReference type="PROSITE" id="PS50137"/>
    </source>
</evidence>